<evidence type="ECO:0000313" key="1">
    <source>
        <dbReference type="EMBL" id="RVW30255.1"/>
    </source>
</evidence>
<dbReference type="EMBL" id="QGNW01000266">
    <property type="protein sequence ID" value="RVW80468.1"/>
    <property type="molecule type" value="Genomic_DNA"/>
</dbReference>
<dbReference type="EMBL" id="QGNW01001805">
    <property type="protein sequence ID" value="RVW30255.1"/>
    <property type="molecule type" value="Genomic_DNA"/>
</dbReference>
<name>A0A438H7H9_VITVI</name>
<reference evidence="2 3" key="1">
    <citation type="journal article" date="2018" name="PLoS Genet.">
        <title>Population sequencing reveals clonal diversity and ancestral inbreeding in the grapevine cultivar Chardonnay.</title>
        <authorList>
            <person name="Roach M.J."/>
            <person name="Johnson D.L."/>
            <person name="Bohlmann J."/>
            <person name="van Vuuren H.J."/>
            <person name="Jones S.J."/>
            <person name="Pretorius I.S."/>
            <person name="Schmidt S.A."/>
            <person name="Borneman A.R."/>
        </authorList>
    </citation>
    <scope>NUCLEOTIDE SEQUENCE [LARGE SCALE GENOMIC DNA]</scope>
    <source>
        <strain evidence="3">cv. Chardonnay</strain>
        <strain evidence="2">I10V1</strain>
        <tissue evidence="2">Leaf</tissue>
    </source>
</reference>
<proteinExistence type="predicted"/>
<gene>
    <name evidence="2" type="ORF">CK203_042253</name>
    <name evidence="1" type="ORF">CK203_088665</name>
</gene>
<protein>
    <submittedName>
        <fullName evidence="2">Uncharacterized protein</fullName>
    </submittedName>
</protein>
<evidence type="ECO:0000313" key="3">
    <source>
        <dbReference type="Proteomes" id="UP000288805"/>
    </source>
</evidence>
<organism evidence="2 3">
    <name type="scientific">Vitis vinifera</name>
    <name type="common">Grape</name>
    <dbReference type="NCBI Taxonomy" id="29760"/>
    <lineage>
        <taxon>Eukaryota</taxon>
        <taxon>Viridiplantae</taxon>
        <taxon>Streptophyta</taxon>
        <taxon>Embryophyta</taxon>
        <taxon>Tracheophyta</taxon>
        <taxon>Spermatophyta</taxon>
        <taxon>Magnoliopsida</taxon>
        <taxon>eudicotyledons</taxon>
        <taxon>Gunneridae</taxon>
        <taxon>Pentapetalae</taxon>
        <taxon>rosids</taxon>
        <taxon>Vitales</taxon>
        <taxon>Vitaceae</taxon>
        <taxon>Viteae</taxon>
        <taxon>Vitis</taxon>
    </lineage>
</organism>
<comment type="caution">
    <text evidence="2">The sequence shown here is derived from an EMBL/GenBank/DDBJ whole genome shotgun (WGS) entry which is preliminary data.</text>
</comment>
<accession>A0A438H7H9</accession>
<dbReference type="AlphaFoldDB" id="A0A438H7H9"/>
<dbReference type="Proteomes" id="UP000288805">
    <property type="component" value="Unassembled WGS sequence"/>
</dbReference>
<sequence length="65" mass="7071">MIHPSQPGILTELIEFNQFLAKSLPNMVSDIGLGAERAKENTTRPRVGTTYLGLPLGAPFKSSQM</sequence>
<evidence type="ECO:0000313" key="2">
    <source>
        <dbReference type="EMBL" id="RVW80468.1"/>
    </source>
</evidence>